<keyword evidence="4" id="KW-1185">Reference proteome</keyword>
<dbReference type="Proteomes" id="UP000037035">
    <property type="component" value="Unassembled WGS sequence"/>
</dbReference>
<evidence type="ECO:0000256" key="1">
    <source>
        <dbReference type="SAM" id="MobiDB-lite"/>
    </source>
</evidence>
<feature type="transmembrane region" description="Helical" evidence="2">
    <location>
        <begin position="445"/>
        <end position="472"/>
    </location>
</feature>
<protein>
    <submittedName>
        <fullName evidence="3">Uncharacterized protein</fullName>
    </submittedName>
</protein>
<keyword evidence="2" id="KW-0472">Membrane</keyword>
<dbReference type="VEuPathDB" id="FungiDB:VP01_1335g3"/>
<sequence length="666" mass="75061">MHDLCMKSAGCGSGQCNMFPCCDPDLPPPVYRRPVPARRGILLPSAEDRAKIPGDSVVQRGSGTMKSSSCGQIHGHVWGVLDLIVKLYRQVEVSLIALWRSVSPKLGWRQTAHGLVCTVKSERSSRSMIFFRVFLLLIHPEACVWRLLKETCWLVDLSSMATTMEPVIISLLYSLGIVVTVFVASTNAALSQSHWFPSETWPNKVPPVESLVRDDASAIASHSDVQIGHELLNHNHQNDNNAYNHHYHVPSRFFGQEAHSQRAPDFYHHQVPEGPATLAPYKAPLPNDSSPRYLFIPTPNQSNHLTQQATASPVWEHDEIKPMRVESVVSGLWLEGSDPIDQLHPSGKPAGAIFPPTLESNLQGPPKRQKAEDEESSIPKTRKKIDVNSFRRLPPEVISNAIRKTQFSVNILFSPSNLTYQSISSYKNQLANLPAFSSRDYNIKIILFLSYVLIYNRFSLPHCVYLLLFLFLNQISPCFIITQLFFPFHILCSIIGVILCASEYKRGGILYLINNFNQDLSGVEEAITSFCCDVKGTPDLIPALLPYFQCMYFGFPFNCESSPLLLSYFASKHSQIKCKSFISFFLPRLLLRIFSSVDQGRLARGQKRLWRTDEKMNNQNKQAKSDFKTGTPTLGQVVNLRQDSLKSIKELDKQGDMIRVRKSLQD</sequence>
<comment type="caution">
    <text evidence="3">The sequence shown here is derived from an EMBL/GenBank/DDBJ whole genome shotgun (WGS) entry which is preliminary data.</text>
</comment>
<keyword evidence="2" id="KW-0812">Transmembrane</keyword>
<feature type="transmembrane region" description="Helical" evidence="2">
    <location>
        <begin position="129"/>
        <end position="148"/>
    </location>
</feature>
<evidence type="ECO:0000313" key="4">
    <source>
        <dbReference type="Proteomes" id="UP000037035"/>
    </source>
</evidence>
<organism evidence="3 4">
    <name type="scientific">Puccinia sorghi</name>
    <dbReference type="NCBI Taxonomy" id="27349"/>
    <lineage>
        <taxon>Eukaryota</taxon>
        <taxon>Fungi</taxon>
        <taxon>Dikarya</taxon>
        <taxon>Basidiomycota</taxon>
        <taxon>Pucciniomycotina</taxon>
        <taxon>Pucciniomycetes</taxon>
        <taxon>Pucciniales</taxon>
        <taxon>Pucciniaceae</taxon>
        <taxon>Puccinia</taxon>
    </lineage>
</organism>
<accession>A0A0L6VMD3</accession>
<feature type="transmembrane region" description="Helical" evidence="2">
    <location>
        <begin position="168"/>
        <end position="190"/>
    </location>
</feature>
<gene>
    <name evidence="3" type="ORF">VP01_1335g3</name>
</gene>
<feature type="region of interest" description="Disordered" evidence="1">
    <location>
        <begin position="347"/>
        <end position="379"/>
    </location>
</feature>
<dbReference type="EMBL" id="LAVV01003732">
    <property type="protein sequence ID" value="KNZ61926.1"/>
    <property type="molecule type" value="Genomic_DNA"/>
</dbReference>
<feature type="transmembrane region" description="Helical" evidence="2">
    <location>
        <begin position="484"/>
        <end position="502"/>
    </location>
</feature>
<keyword evidence="2" id="KW-1133">Transmembrane helix</keyword>
<evidence type="ECO:0000256" key="2">
    <source>
        <dbReference type="SAM" id="Phobius"/>
    </source>
</evidence>
<reference evidence="3 4" key="1">
    <citation type="submission" date="2015-08" db="EMBL/GenBank/DDBJ databases">
        <title>Next Generation Sequencing and Analysis of the Genome of Puccinia sorghi L Schw, the Causal Agent of Maize Common Rust.</title>
        <authorList>
            <person name="Rochi L."/>
            <person name="Burguener G."/>
            <person name="Darino M."/>
            <person name="Turjanski A."/>
            <person name="Kreff E."/>
            <person name="Dieguez M.J."/>
            <person name="Sacco F."/>
        </authorList>
    </citation>
    <scope>NUCLEOTIDE SEQUENCE [LARGE SCALE GENOMIC DNA]</scope>
    <source>
        <strain evidence="3 4">RO10H11247</strain>
    </source>
</reference>
<dbReference type="AlphaFoldDB" id="A0A0L6VMD3"/>
<name>A0A0L6VMD3_9BASI</name>
<evidence type="ECO:0000313" key="3">
    <source>
        <dbReference type="EMBL" id="KNZ61926.1"/>
    </source>
</evidence>
<proteinExistence type="predicted"/>